<evidence type="ECO:0000256" key="1">
    <source>
        <dbReference type="ARBA" id="ARBA00004651"/>
    </source>
</evidence>
<keyword evidence="10" id="KW-1185">Reference proteome</keyword>
<gene>
    <name evidence="9" type="primary">106081912</name>
</gene>
<dbReference type="Proteomes" id="UP000095300">
    <property type="component" value="Unassembled WGS sequence"/>
</dbReference>
<dbReference type="KEGG" id="scac:106081912"/>
<dbReference type="PANTHER" id="PTHR42643">
    <property type="entry name" value="IONOTROPIC RECEPTOR 20A-RELATED"/>
    <property type="match status" value="1"/>
</dbReference>
<keyword evidence="6" id="KW-0675">Receptor</keyword>
<evidence type="ECO:0000256" key="2">
    <source>
        <dbReference type="ARBA" id="ARBA00022475"/>
    </source>
</evidence>
<keyword evidence="7" id="KW-0325">Glycoprotein</keyword>
<evidence type="ECO:0000313" key="9">
    <source>
        <dbReference type="EnsemblMetazoa" id="SCAU008303-PA"/>
    </source>
</evidence>
<reference evidence="9" key="1">
    <citation type="submission" date="2020-05" db="UniProtKB">
        <authorList>
            <consortium name="EnsemblMetazoa"/>
        </authorList>
    </citation>
    <scope>IDENTIFICATION</scope>
    <source>
        <strain evidence="9">USDA</strain>
    </source>
</reference>
<name>A0A1I8PI54_STOCA</name>
<sequence length="517" mass="60577">MDNAIFNSYNFEKDRLAKTGLMLRCWGNTEVVPNIQLTDLLLGQLIWAQEEILISNICRKVKHDLLFNKFVIGKNSFMYQIVHTCNMENPLKLNSSTLRMLHRFASDDMRRMKVVTESNQVPPRSILYHDAAGNLQLDGFVANCITTFAERYHATLVIIPPPILGQAVFYEVLLNKTSEGLIDIPAMASPYKSTNQRLKSIYYSYPLEITDLCYMIPLPHLMEANKVFVYIIHTDVMIIIAILIIIYAILLTIATQKSTRILSLSNILLNDKSIRVLLGQSFVMPLKPCLFMQYVCFLSCYTSLIISTTYQAYLQSHLIHPAFEKRIETYDDMRSTGMRILITTPNSDFMDLSVYIRNQDLFLPQDSLDKLLKLRDTMDTRYAYPVTNSRWEVFQQQQRLFQRPLFYFSHNLCLKKHVFLAIPMRHNMPYRALFDKHIMELWQMGLMQHWIHTNFYTMVLRNYATFEDLSTPDEFADAIELNDFKWIWAFFAGFLMMASLIFLCELIYFHKFLKLPK</sequence>
<dbReference type="InterPro" id="IPR052192">
    <property type="entry name" value="Insect_Ionotropic_Sensory_Rcpt"/>
</dbReference>
<dbReference type="SUPFAM" id="SSF53850">
    <property type="entry name" value="Periplasmic binding protein-like II"/>
    <property type="match status" value="1"/>
</dbReference>
<protein>
    <recommendedName>
        <fullName evidence="11">Ionotropic glutamate receptor C-terminal domain-containing protein</fullName>
    </recommendedName>
</protein>
<keyword evidence="3 8" id="KW-0812">Transmembrane</keyword>
<keyword evidence="2" id="KW-1003">Cell membrane</keyword>
<evidence type="ECO:0000256" key="3">
    <source>
        <dbReference type="ARBA" id="ARBA00022692"/>
    </source>
</evidence>
<evidence type="ECO:0000256" key="6">
    <source>
        <dbReference type="ARBA" id="ARBA00023170"/>
    </source>
</evidence>
<comment type="subcellular location">
    <subcellularLocation>
        <location evidence="1">Cell membrane</location>
        <topology evidence="1">Multi-pass membrane protein</topology>
    </subcellularLocation>
</comment>
<dbReference type="GO" id="GO:0005886">
    <property type="term" value="C:plasma membrane"/>
    <property type="evidence" value="ECO:0007669"/>
    <property type="project" value="UniProtKB-SubCell"/>
</dbReference>
<keyword evidence="5 8" id="KW-0472">Membrane</keyword>
<dbReference type="OrthoDB" id="7852744at2759"/>
<proteinExistence type="predicted"/>
<dbReference type="VEuPathDB" id="VectorBase:SCAU008303"/>
<evidence type="ECO:0000256" key="4">
    <source>
        <dbReference type="ARBA" id="ARBA00022989"/>
    </source>
</evidence>
<dbReference type="PANTHER" id="PTHR42643:SF41">
    <property type="entry name" value="IONOTROPIC RECEPTOR 20A-RELATED"/>
    <property type="match status" value="1"/>
</dbReference>
<feature type="transmembrane region" description="Helical" evidence="8">
    <location>
        <begin position="227"/>
        <end position="254"/>
    </location>
</feature>
<evidence type="ECO:0000313" key="10">
    <source>
        <dbReference type="Proteomes" id="UP000095300"/>
    </source>
</evidence>
<evidence type="ECO:0000256" key="5">
    <source>
        <dbReference type="ARBA" id="ARBA00023136"/>
    </source>
</evidence>
<feature type="transmembrane region" description="Helical" evidence="8">
    <location>
        <begin position="486"/>
        <end position="509"/>
    </location>
</feature>
<organism evidence="9 10">
    <name type="scientific">Stomoxys calcitrans</name>
    <name type="common">Stable fly</name>
    <name type="synonym">Conops calcitrans</name>
    <dbReference type="NCBI Taxonomy" id="35570"/>
    <lineage>
        <taxon>Eukaryota</taxon>
        <taxon>Metazoa</taxon>
        <taxon>Ecdysozoa</taxon>
        <taxon>Arthropoda</taxon>
        <taxon>Hexapoda</taxon>
        <taxon>Insecta</taxon>
        <taxon>Pterygota</taxon>
        <taxon>Neoptera</taxon>
        <taxon>Endopterygota</taxon>
        <taxon>Diptera</taxon>
        <taxon>Brachycera</taxon>
        <taxon>Muscomorpha</taxon>
        <taxon>Muscoidea</taxon>
        <taxon>Muscidae</taxon>
        <taxon>Stomoxys</taxon>
    </lineage>
</organism>
<evidence type="ECO:0008006" key="11">
    <source>
        <dbReference type="Google" id="ProtNLM"/>
    </source>
</evidence>
<accession>A0A1I8PI54</accession>
<keyword evidence="4 8" id="KW-1133">Transmembrane helix</keyword>
<dbReference type="AlphaFoldDB" id="A0A1I8PI54"/>
<evidence type="ECO:0000256" key="8">
    <source>
        <dbReference type="SAM" id="Phobius"/>
    </source>
</evidence>
<evidence type="ECO:0000256" key="7">
    <source>
        <dbReference type="ARBA" id="ARBA00023180"/>
    </source>
</evidence>
<dbReference type="EnsemblMetazoa" id="SCAU008303-RA">
    <property type="protein sequence ID" value="SCAU008303-PA"/>
    <property type="gene ID" value="SCAU008303"/>
</dbReference>